<keyword evidence="1" id="KW-0472">Membrane</keyword>
<dbReference type="RefSeq" id="WP_281882821.1">
    <property type="nucleotide sequence ID" value="NZ_BSDP01000001.1"/>
</dbReference>
<accession>A0A9W6CU10</accession>
<keyword evidence="1" id="KW-1133">Transmembrane helix</keyword>
<gene>
    <name evidence="2" type="ORF">ARHIZOSPH14_10510</name>
</gene>
<comment type="caution">
    <text evidence="2">The sequence shown here is derived from an EMBL/GenBank/DDBJ whole genome shotgun (WGS) entry which is preliminary data.</text>
</comment>
<feature type="transmembrane region" description="Helical" evidence="1">
    <location>
        <begin position="23"/>
        <end position="48"/>
    </location>
</feature>
<reference evidence="2" key="1">
    <citation type="submission" date="2022-12" db="EMBL/GenBank/DDBJ databases">
        <title>Reference genome sequencing for broad-spectrum identification of bacterial and archaeal isolates by mass spectrometry.</title>
        <authorList>
            <person name="Sekiguchi Y."/>
            <person name="Tourlousse D.M."/>
        </authorList>
    </citation>
    <scope>NUCLEOTIDE SEQUENCE</scope>
    <source>
        <strain evidence="2">14</strain>
    </source>
</reference>
<feature type="transmembrane region" description="Helical" evidence="1">
    <location>
        <begin position="99"/>
        <end position="117"/>
    </location>
</feature>
<dbReference type="AlphaFoldDB" id="A0A9W6CU10"/>
<sequence length="162" mass="16303">MDVAPAPAHAPTGTVAGDRIGRFLLLVLQAFVAVTAAAGGVALILGSVDASSSSAVVPPVEYLDGSPFGSYAIPGVVLALVLGGTHAVAFVALLRRVRWAALAATVAGYTALIWIFVQMMVIPFSVLQAVYFGIGLAEVGLVLLALGVFGAAGPGSGAWRTD</sequence>
<protein>
    <submittedName>
        <fullName evidence="2">Uncharacterized protein</fullName>
    </submittedName>
</protein>
<keyword evidence="3" id="KW-1185">Reference proteome</keyword>
<evidence type="ECO:0000313" key="2">
    <source>
        <dbReference type="EMBL" id="GLI26809.1"/>
    </source>
</evidence>
<feature type="transmembrane region" description="Helical" evidence="1">
    <location>
        <begin position="68"/>
        <end position="92"/>
    </location>
</feature>
<dbReference type="EMBL" id="BSDP01000001">
    <property type="protein sequence ID" value="GLI26809.1"/>
    <property type="molecule type" value="Genomic_DNA"/>
</dbReference>
<evidence type="ECO:0000313" key="3">
    <source>
        <dbReference type="Proteomes" id="UP001144396"/>
    </source>
</evidence>
<proteinExistence type="predicted"/>
<feature type="transmembrane region" description="Helical" evidence="1">
    <location>
        <begin position="129"/>
        <end position="152"/>
    </location>
</feature>
<name>A0A9W6CU10_9MICO</name>
<keyword evidence="1" id="KW-0812">Transmembrane</keyword>
<evidence type="ECO:0000256" key="1">
    <source>
        <dbReference type="SAM" id="Phobius"/>
    </source>
</evidence>
<dbReference type="Proteomes" id="UP001144396">
    <property type="component" value="Unassembled WGS sequence"/>
</dbReference>
<organism evidence="2 3">
    <name type="scientific">Agromyces rhizosphaerae</name>
    <dbReference type="NCBI Taxonomy" id="88374"/>
    <lineage>
        <taxon>Bacteria</taxon>
        <taxon>Bacillati</taxon>
        <taxon>Actinomycetota</taxon>
        <taxon>Actinomycetes</taxon>
        <taxon>Micrococcales</taxon>
        <taxon>Microbacteriaceae</taxon>
        <taxon>Agromyces</taxon>
    </lineage>
</organism>